<dbReference type="GO" id="GO:0055088">
    <property type="term" value="P:lipid homeostasis"/>
    <property type="evidence" value="ECO:0007669"/>
    <property type="project" value="TreeGrafter"/>
</dbReference>
<dbReference type="InParanoid" id="C5DIN7"/>
<evidence type="ECO:0000313" key="3">
    <source>
        <dbReference type="EMBL" id="CAR23648.1"/>
    </source>
</evidence>
<dbReference type="RefSeq" id="XP_002554085.1">
    <property type="nucleotide sequence ID" value="XM_002554039.1"/>
</dbReference>
<dbReference type="InterPro" id="IPR029058">
    <property type="entry name" value="AB_hydrolase_fold"/>
</dbReference>
<dbReference type="GO" id="GO:0005743">
    <property type="term" value="C:mitochondrial inner membrane"/>
    <property type="evidence" value="ECO:0007669"/>
    <property type="project" value="TreeGrafter"/>
</dbReference>
<dbReference type="AlphaFoldDB" id="C5DIN7"/>
<dbReference type="eggNOG" id="KOG4409">
    <property type="taxonomic scope" value="Eukaryota"/>
</dbReference>
<protein>
    <submittedName>
        <fullName evidence="3">KLTH0E13948p</fullName>
    </submittedName>
</protein>
<feature type="domain" description="AB hydrolase-1" evidence="2">
    <location>
        <begin position="143"/>
        <end position="421"/>
    </location>
</feature>
<dbReference type="FunCoup" id="C5DIN7">
    <property type="interactions" value="181"/>
</dbReference>
<sequence>MPTISDLQIYKAASLFRSAFSQVVGIQPKVRKPAFPCNSESASNPSITCRPSSPSAIPLRELVINLPRLFPRSMKESVRDYFAFRKDAGTLQHQLLSTLPFFPVAGDDKVAEVVQTPVDEQANYINEFCVRPAMPHPSGTLRHLIIVHGYGAGLGFFLKNLEKLNLIDNRWVIHAIDLPGYGFSSRPKFPYKYKSDPAAQVEHWFHARFKTWLEKRGLLQHPEQNMLVAHSMGAYLAALYANKYPNHFKKLVMCSPAGICNTPSNKQRRLPPWWFAKLWDRNISPFSLVRNSRLLGSKLTSGWSYRRFGQLLSEGYRGAQQFEAIHKYAYAIFNSPGSGEYLLSFALKCGGDPRDALERRLFHNKMNQFKAKCEWLWLYGDQDWMDVGGGRRVSHFLNTAMGKKSKVEVVHDSGHHLYFDNYEQFNRILEKEMKMWDQ</sequence>
<dbReference type="Pfam" id="PF00561">
    <property type="entry name" value="Abhydrolase_1"/>
    <property type="match status" value="1"/>
</dbReference>
<dbReference type="ESTHER" id="lactc-c5din7">
    <property type="family name" value="CGI-58_ABHD5_ABHD4"/>
</dbReference>
<comment type="similarity">
    <text evidence="1">Belongs to the peptidase S33 family. ABHD4/ABHD5 subfamily.</text>
</comment>
<dbReference type="EMBL" id="CU928169">
    <property type="protein sequence ID" value="CAR23648.1"/>
    <property type="molecule type" value="Genomic_DNA"/>
</dbReference>
<keyword evidence="4" id="KW-1185">Reference proteome</keyword>
<evidence type="ECO:0000256" key="1">
    <source>
        <dbReference type="ARBA" id="ARBA00038097"/>
    </source>
</evidence>
<accession>C5DIN7</accession>
<dbReference type="InterPro" id="IPR000073">
    <property type="entry name" value="AB_hydrolase_1"/>
</dbReference>
<organism evidence="3 4">
    <name type="scientific">Lachancea thermotolerans (strain ATCC 56472 / CBS 6340 / NRRL Y-8284)</name>
    <name type="common">Yeast</name>
    <name type="synonym">Kluyveromyces thermotolerans</name>
    <dbReference type="NCBI Taxonomy" id="559295"/>
    <lineage>
        <taxon>Eukaryota</taxon>
        <taxon>Fungi</taxon>
        <taxon>Dikarya</taxon>
        <taxon>Ascomycota</taxon>
        <taxon>Saccharomycotina</taxon>
        <taxon>Saccharomycetes</taxon>
        <taxon>Saccharomycetales</taxon>
        <taxon>Saccharomycetaceae</taxon>
        <taxon>Lachancea</taxon>
    </lineage>
</organism>
<dbReference type="KEGG" id="lth:KLTH0E13948g"/>
<dbReference type="STRING" id="559295.C5DIN7"/>
<dbReference type="GO" id="GO:0042171">
    <property type="term" value="F:lysophosphatidic acid acyltransferase activity"/>
    <property type="evidence" value="ECO:0007669"/>
    <property type="project" value="TreeGrafter"/>
</dbReference>
<proteinExistence type="inferred from homology"/>
<gene>
    <name evidence="3" type="ordered locus">KLTH0E13948g</name>
</gene>
<dbReference type="OrthoDB" id="7457040at2759"/>
<dbReference type="SUPFAM" id="SSF53474">
    <property type="entry name" value="alpha/beta-Hydrolases"/>
    <property type="match status" value="1"/>
</dbReference>
<evidence type="ECO:0000313" key="4">
    <source>
        <dbReference type="Proteomes" id="UP000002036"/>
    </source>
</evidence>
<dbReference type="OMA" id="AFHSMMQ"/>
<dbReference type="PANTHER" id="PTHR42886:SF29">
    <property type="entry name" value="PUMMELIG, ISOFORM A"/>
    <property type="match status" value="1"/>
</dbReference>
<dbReference type="Proteomes" id="UP000002036">
    <property type="component" value="Chromosome E"/>
</dbReference>
<dbReference type="GeneID" id="8292254"/>
<name>C5DIN7_LACTC</name>
<evidence type="ECO:0000259" key="2">
    <source>
        <dbReference type="Pfam" id="PF00561"/>
    </source>
</evidence>
<dbReference type="HOGENOM" id="CLU_017361_3_1_1"/>
<dbReference type="Gene3D" id="3.40.50.1820">
    <property type="entry name" value="alpha/beta hydrolase"/>
    <property type="match status" value="1"/>
</dbReference>
<dbReference type="GO" id="GO:0035965">
    <property type="term" value="P:cardiolipin acyl-chain remodeling"/>
    <property type="evidence" value="ECO:0007669"/>
    <property type="project" value="TreeGrafter"/>
</dbReference>
<dbReference type="PANTHER" id="PTHR42886">
    <property type="entry name" value="RE40534P-RELATED"/>
    <property type="match status" value="1"/>
</dbReference>
<dbReference type="GO" id="GO:0006654">
    <property type="term" value="P:phosphatidic acid biosynthetic process"/>
    <property type="evidence" value="ECO:0007669"/>
    <property type="project" value="TreeGrafter"/>
</dbReference>
<reference evidence="3 4" key="1">
    <citation type="journal article" date="2009" name="Genome Res.">
        <title>Comparative genomics of protoploid Saccharomycetaceae.</title>
        <authorList>
            <consortium name="The Genolevures Consortium"/>
            <person name="Souciet J.-L."/>
            <person name="Dujon B."/>
            <person name="Gaillardin C."/>
            <person name="Johnston M."/>
            <person name="Baret P.V."/>
            <person name="Cliften P."/>
            <person name="Sherman D.J."/>
            <person name="Weissenbach J."/>
            <person name="Westhof E."/>
            <person name="Wincker P."/>
            <person name="Jubin C."/>
            <person name="Poulain J."/>
            <person name="Barbe V."/>
            <person name="Segurens B."/>
            <person name="Artiguenave F."/>
            <person name="Anthouard V."/>
            <person name="Vacherie B."/>
            <person name="Val M.-E."/>
            <person name="Fulton R.S."/>
            <person name="Minx P."/>
            <person name="Wilson R."/>
            <person name="Durrens P."/>
            <person name="Jean G."/>
            <person name="Marck C."/>
            <person name="Martin T."/>
            <person name="Nikolski M."/>
            <person name="Rolland T."/>
            <person name="Seret M.-L."/>
            <person name="Casaregola S."/>
            <person name="Despons L."/>
            <person name="Fairhead C."/>
            <person name="Fischer G."/>
            <person name="Lafontaine I."/>
            <person name="Leh V."/>
            <person name="Lemaire M."/>
            <person name="de Montigny J."/>
            <person name="Neuveglise C."/>
            <person name="Thierry A."/>
            <person name="Blanc-Lenfle I."/>
            <person name="Bleykasten C."/>
            <person name="Diffels J."/>
            <person name="Fritsch E."/>
            <person name="Frangeul L."/>
            <person name="Goeffon A."/>
            <person name="Jauniaux N."/>
            <person name="Kachouri-Lafond R."/>
            <person name="Payen C."/>
            <person name="Potier S."/>
            <person name="Pribylova L."/>
            <person name="Ozanne C."/>
            <person name="Richard G.-F."/>
            <person name="Sacerdot C."/>
            <person name="Straub M.-L."/>
            <person name="Talla E."/>
        </authorList>
    </citation>
    <scope>NUCLEOTIDE SEQUENCE [LARGE SCALE GENOMIC DNA]</scope>
    <source>
        <strain evidence="4">ATCC 56472 / CBS 6340 / NRRL Y-8284</strain>
    </source>
</reference>
<dbReference type="GO" id="GO:0004623">
    <property type="term" value="F:phospholipase A2 activity"/>
    <property type="evidence" value="ECO:0007669"/>
    <property type="project" value="TreeGrafter"/>
</dbReference>